<feature type="transmembrane region" description="Helical" evidence="2">
    <location>
        <begin position="12"/>
        <end position="43"/>
    </location>
</feature>
<comment type="subcellular location">
    <subcellularLocation>
        <location evidence="1">Cell inner membrane</location>
        <topology evidence="1">Multi-pass membrane protein</topology>
    </subcellularLocation>
</comment>
<dbReference type="PANTHER" id="PTHR35813:SF1">
    <property type="entry name" value="INNER MEMBRANE PROTEIN YBAN"/>
    <property type="match status" value="1"/>
</dbReference>
<dbReference type="EMBL" id="MDTQ01000001">
    <property type="protein sequence ID" value="ODC03325.1"/>
    <property type="molecule type" value="Genomic_DNA"/>
</dbReference>
<organism evidence="3 4">
    <name type="scientific">Terasakiispira papahanaumokuakeensis</name>
    <dbReference type="NCBI Taxonomy" id="197479"/>
    <lineage>
        <taxon>Bacteria</taxon>
        <taxon>Pseudomonadati</taxon>
        <taxon>Pseudomonadota</taxon>
        <taxon>Gammaproteobacteria</taxon>
        <taxon>Oceanospirillales</taxon>
        <taxon>Terasakiispira</taxon>
    </lineage>
</organism>
<dbReference type="PIRSF" id="PIRSF016789">
    <property type="entry name" value="DUF454"/>
    <property type="match status" value="1"/>
</dbReference>
<evidence type="ECO:0000256" key="2">
    <source>
        <dbReference type="SAM" id="Phobius"/>
    </source>
</evidence>
<evidence type="ECO:0000313" key="4">
    <source>
        <dbReference type="Proteomes" id="UP000094291"/>
    </source>
</evidence>
<dbReference type="AlphaFoldDB" id="A0A1E2V9J8"/>
<keyword evidence="2" id="KW-1133">Transmembrane helix</keyword>
<feature type="transmembrane region" description="Helical" evidence="2">
    <location>
        <begin position="100"/>
        <end position="119"/>
    </location>
</feature>
<accession>A0A1E2V9J8</accession>
<keyword evidence="1" id="KW-0997">Cell inner membrane</keyword>
<keyword evidence="1 2" id="KW-0472">Membrane</keyword>
<name>A0A1E2V9J8_9GAMM</name>
<keyword evidence="2" id="KW-0812">Transmembrane</keyword>
<sequence length="138" mass="15742">MGVNMLRWLLLITGWGCVGLGILGVVLPLLPTTPFLILAAFCFSKSSPRLHHWLREQKYLGPHLTSWEDHGVIRPRAKRLATAMIVIMMSYPLFFRPMPWWLRGMIVITMCCVLTFIWTRPSAPRLTSQSSSISSETE</sequence>
<dbReference type="Proteomes" id="UP000094291">
    <property type="component" value="Unassembled WGS sequence"/>
</dbReference>
<comment type="caution">
    <text evidence="3">The sequence shown here is derived from an EMBL/GenBank/DDBJ whole genome shotgun (WGS) entry which is preliminary data.</text>
</comment>
<gene>
    <name evidence="3" type="ORF">BFW38_06945</name>
</gene>
<reference evidence="3 4" key="1">
    <citation type="submission" date="2016-08" db="EMBL/GenBank/DDBJ databases">
        <authorList>
            <person name="Seilhamer J.J."/>
        </authorList>
    </citation>
    <scope>NUCLEOTIDE SEQUENCE [LARGE SCALE GENOMIC DNA]</scope>
    <source>
        <strain evidence="3 4">PH27A</strain>
    </source>
</reference>
<protein>
    <recommendedName>
        <fullName evidence="1">Inner membrane protein</fullName>
    </recommendedName>
</protein>
<dbReference type="GO" id="GO:0005886">
    <property type="term" value="C:plasma membrane"/>
    <property type="evidence" value="ECO:0007669"/>
    <property type="project" value="UniProtKB-SubCell"/>
</dbReference>
<keyword evidence="1" id="KW-1003">Cell membrane</keyword>
<dbReference type="Pfam" id="PF04304">
    <property type="entry name" value="DUF454"/>
    <property type="match status" value="1"/>
</dbReference>
<dbReference type="STRING" id="197479.BFW38_06945"/>
<keyword evidence="4" id="KW-1185">Reference proteome</keyword>
<dbReference type="PANTHER" id="PTHR35813">
    <property type="entry name" value="INNER MEMBRANE PROTEIN YBAN"/>
    <property type="match status" value="1"/>
</dbReference>
<dbReference type="OrthoDB" id="9816293at2"/>
<dbReference type="InterPro" id="IPR007401">
    <property type="entry name" value="DUF454"/>
</dbReference>
<evidence type="ECO:0000313" key="3">
    <source>
        <dbReference type="EMBL" id="ODC03325.1"/>
    </source>
</evidence>
<evidence type="ECO:0000256" key="1">
    <source>
        <dbReference type="PIRNR" id="PIRNR016789"/>
    </source>
</evidence>
<proteinExistence type="predicted"/>